<evidence type="ECO:0000313" key="6">
    <source>
        <dbReference type="EMBL" id="MBD1322164.1"/>
    </source>
</evidence>
<dbReference type="PANTHER" id="PTHR42879">
    <property type="entry name" value="3-OXOACYL-(ACYL-CARRIER-PROTEIN) REDUCTASE"/>
    <property type="match status" value="1"/>
</dbReference>
<comment type="subcellular location">
    <subcellularLocation>
        <location evidence="1">Secreted</location>
        <location evidence="1">Cell wall</location>
    </subcellularLocation>
</comment>
<dbReference type="PANTHER" id="PTHR42879:SF6">
    <property type="entry name" value="NADPH-DEPENDENT REDUCTASE BACG"/>
    <property type="match status" value="1"/>
</dbReference>
<dbReference type="Gene3D" id="3.40.50.720">
    <property type="entry name" value="NAD(P)-binding Rossmann-like Domain"/>
    <property type="match status" value="1"/>
</dbReference>
<dbReference type="SUPFAM" id="SSF51735">
    <property type="entry name" value="NAD(P)-binding Rossmann-fold domains"/>
    <property type="match status" value="1"/>
</dbReference>
<keyword evidence="7" id="KW-1185">Reference proteome</keyword>
<organism evidence="6 7">
    <name type="scientific">Gordonia hankookensis</name>
    <dbReference type="NCBI Taxonomy" id="589403"/>
    <lineage>
        <taxon>Bacteria</taxon>
        <taxon>Bacillati</taxon>
        <taxon>Actinomycetota</taxon>
        <taxon>Actinomycetes</taxon>
        <taxon>Mycobacteriales</taxon>
        <taxon>Gordoniaceae</taxon>
        <taxon>Gordonia</taxon>
    </lineage>
</organism>
<protein>
    <recommendedName>
        <fullName evidence="4">3-oxoacyl-[acyl-carrier-protein] reductase MabA</fullName>
    </recommendedName>
</protein>
<dbReference type="InterPro" id="IPR036291">
    <property type="entry name" value="NAD(P)-bd_dom_sf"/>
</dbReference>
<evidence type="ECO:0000313" key="7">
    <source>
        <dbReference type="Proteomes" id="UP000602395"/>
    </source>
</evidence>
<dbReference type="InterPro" id="IPR002347">
    <property type="entry name" value="SDR_fam"/>
</dbReference>
<dbReference type="Proteomes" id="UP000602395">
    <property type="component" value="Unassembled WGS sequence"/>
</dbReference>
<evidence type="ECO:0000256" key="4">
    <source>
        <dbReference type="ARBA" id="ARBA00040781"/>
    </source>
</evidence>
<dbReference type="PRINTS" id="PR00081">
    <property type="entry name" value="GDHRDH"/>
</dbReference>
<evidence type="ECO:0000256" key="3">
    <source>
        <dbReference type="ARBA" id="ARBA00022512"/>
    </source>
</evidence>
<reference evidence="6 7" key="1">
    <citation type="submission" date="2020-09" db="EMBL/GenBank/DDBJ databases">
        <title>Novel species in genus Gordonia.</title>
        <authorList>
            <person name="Zhang G."/>
        </authorList>
    </citation>
    <scope>NUCLEOTIDE SEQUENCE [LARGE SCALE GENOMIC DNA]</scope>
    <source>
        <strain evidence="6 7">ON-33</strain>
    </source>
</reference>
<evidence type="ECO:0000256" key="2">
    <source>
        <dbReference type="ARBA" id="ARBA00006484"/>
    </source>
</evidence>
<dbReference type="RefSeq" id="WP_190268545.1">
    <property type="nucleotide sequence ID" value="NZ_BAABAD010000004.1"/>
</dbReference>
<comment type="catalytic activity">
    <reaction evidence="5">
        <text>a (3R)-hydroxyacyl-[ACP] + NADP(+) = a 3-oxoacyl-[ACP] + NADPH + H(+)</text>
        <dbReference type="Rhea" id="RHEA:17397"/>
        <dbReference type="Rhea" id="RHEA-COMP:9916"/>
        <dbReference type="Rhea" id="RHEA-COMP:9945"/>
        <dbReference type="ChEBI" id="CHEBI:15378"/>
        <dbReference type="ChEBI" id="CHEBI:57783"/>
        <dbReference type="ChEBI" id="CHEBI:58349"/>
        <dbReference type="ChEBI" id="CHEBI:78776"/>
        <dbReference type="ChEBI" id="CHEBI:78827"/>
        <dbReference type="EC" id="1.1.1.100"/>
    </reaction>
    <physiologicalReaction direction="right-to-left" evidence="5">
        <dbReference type="Rhea" id="RHEA:17399"/>
    </physiologicalReaction>
</comment>
<evidence type="ECO:0000256" key="1">
    <source>
        <dbReference type="ARBA" id="ARBA00004191"/>
    </source>
</evidence>
<accession>A0ABR7WHB7</accession>
<keyword evidence="3" id="KW-0964">Secreted</keyword>
<keyword evidence="3" id="KW-0134">Cell wall</keyword>
<dbReference type="PRINTS" id="PR00080">
    <property type="entry name" value="SDRFAMILY"/>
</dbReference>
<dbReference type="InterPro" id="IPR050259">
    <property type="entry name" value="SDR"/>
</dbReference>
<gene>
    <name evidence="6" type="ORF">IDF66_21510</name>
</gene>
<proteinExistence type="inferred from homology"/>
<comment type="similarity">
    <text evidence="2">Belongs to the short-chain dehydrogenases/reductases (SDR) family.</text>
</comment>
<comment type="caution">
    <text evidence="6">The sequence shown here is derived from an EMBL/GenBank/DDBJ whole genome shotgun (WGS) entry which is preliminary data.</text>
</comment>
<sequence length="261" mass="26531">MDLGLAGRLAVVTGASKGIGLAVTTALTDEGVHVVAGSRSRGPELATLEDAGLVTHVAADLSTPEGPIALINRAEELGGVDILVNNAGAVTPRPDGFISVTDEQWLASWTLGVMATVRTTRAAIPQMIRRGGGSVVTVGSVNAFLPDPGVIDYSAVKAAVTNLCKSLSKEYGAQNIRVNTISPGPVATSLWLGKDGVAESIARAAGGSADDVAQHAAAESVTGRFTTPQEVADLVVYLTSDRSANVTGADFTIDGGLITTL</sequence>
<evidence type="ECO:0000256" key="5">
    <source>
        <dbReference type="ARBA" id="ARBA00047400"/>
    </source>
</evidence>
<name>A0ABR7WHB7_9ACTN</name>
<dbReference type="Pfam" id="PF13561">
    <property type="entry name" value="adh_short_C2"/>
    <property type="match status" value="1"/>
</dbReference>
<dbReference type="EMBL" id="JACWMS010000005">
    <property type="protein sequence ID" value="MBD1322164.1"/>
    <property type="molecule type" value="Genomic_DNA"/>
</dbReference>